<dbReference type="InterPro" id="IPR043128">
    <property type="entry name" value="Rev_trsase/Diguanyl_cyclase"/>
</dbReference>
<protein>
    <submittedName>
        <fullName evidence="4">Diguanylate cyclase</fullName>
    </submittedName>
</protein>
<dbReference type="Proteomes" id="UP000197032">
    <property type="component" value="Unassembled WGS sequence"/>
</dbReference>
<dbReference type="GO" id="GO:1902201">
    <property type="term" value="P:negative regulation of bacterial-type flagellum-dependent cell motility"/>
    <property type="evidence" value="ECO:0007669"/>
    <property type="project" value="TreeGrafter"/>
</dbReference>
<dbReference type="SUPFAM" id="SSF54631">
    <property type="entry name" value="CBS-domain pair"/>
    <property type="match status" value="1"/>
</dbReference>
<dbReference type="Gene3D" id="3.30.70.270">
    <property type="match status" value="1"/>
</dbReference>
<dbReference type="SMART" id="SM00116">
    <property type="entry name" value="CBS"/>
    <property type="match status" value="2"/>
</dbReference>
<dbReference type="PROSITE" id="PS50887">
    <property type="entry name" value="GGDEF"/>
    <property type="match status" value="1"/>
</dbReference>
<keyword evidence="1" id="KW-0129">CBS domain</keyword>
<feature type="domain" description="CBS" evidence="3">
    <location>
        <begin position="8"/>
        <end position="65"/>
    </location>
</feature>
<dbReference type="EMBL" id="BDGJ01000017">
    <property type="protein sequence ID" value="GAW91427.1"/>
    <property type="molecule type" value="Genomic_DNA"/>
</dbReference>
<dbReference type="InterPro" id="IPR000160">
    <property type="entry name" value="GGDEF_dom"/>
</dbReference>
<dbReference type="Gene3D" id="3.10.580.10">
    <property type="entry name" value="CBS-domain"/>
    <property type="match status" value="1"/>
</dbReference>
<dbReference type="AlphaFoldDB" id="A0A1Z5HPY6"/>
<dbReference type="InterPro" id="IPR050469">
    <property type="entry name" value="Diguanylate_Cyclase"/>
</dbReference>
<dbReference type="InterPro" id="IPR000644">
    <property type="entry name" value="CBS_dom"/>
</dbReference>
<dbReference type="SUPFAM" id="SSF55073">
    <property type="entry name" value="Nucleotide cyclase"/>
    <property type="match status" value="1"/>
</dbReference>
<dbReference type="CDD" id="cd01949">
    <property type="entry name" value="GGDEF"/>
    <property type="match status" value="1"/>
</dbReference>
<dbReference type="RefSeq" id="WP_088552960.1">
    <property type="nucleotide sequence ID" value="NZ_BDGJ01000017.1"/>
</dbReference>
<dbReference type="GO" id="GO:0043709">
    <property type="term" value="P:cell adhesion involved in single-species biofilm formation"/>
    <property type="evidence" value="ECO:0007669"/>
    <property type="project" value="TreeGrafter"/>
</dbReference>
<dbReference type="CDD" id="cd04599">
    <property type="entry name" value="CBS_pair_GGDEF_assoc"/>
    <property type="match status" value="1"/>
</dbReference>
<evidence type="ECO:0000313" key="4">
    <source>
        <dbReference type="EMBL" id="GAW91427.1"/>
    </source>
</evidence>
<dbReference type="PANTHER" id="PTHR45138:SF9">
    <property type="entry name" value="DIGUANYLATE CYCLASE DGCM-RELATED"/>
    <property type="match status" value="1"/>
</dbReference>
<feature type="domain" description="GGDEF" evidence="2">
    <location>
        <begin position="143"/>
        <end position="281"/>
    </location>
</feature>
<accession>A0A1Z5HPY6</accession>
<dbReference type="SMART" id="SM00267">
    <property type="entry name" value="GGDEF"/>
    <property type="match status" value="1"/>
</dbReference>
<dbReference type="GO" id="GO:0005886">
    <property type="term" value="C:plasma membrane"/>
    <property type="evidence" value="ECO:0007669"/>
    <property type="project" value="TreeGrafter"/>
</dbReference>
<dbReference type="NCBIfam" id="TIGR00254">
    <property type="entry name" value="GGDEF"/>
    <property type="match status" value="1"/>
</dbReference>
<dbReference type="GO" id="GO:0052621">
    <property type="term" value="F:diguanylate cyclase activity"/>
    <property type="evidence" value="ECO:0007669"/>
    <property type="project" value="TreeGrafter"/>
</dbReference>
<gene>
    <name evidence="4" type="ORF">KKC1_05890</name>
</gene>
<evidence type="ECO:0000313" key="5">
    <source>
        <dbReference type="Proteomes" id="UP000197032"/>
    </source>
</evidence>
<sequence>MLNVSNIMTRELVTVSAGDCVGRAAALMEQFKIGGLPVVEDGKLVGIITSRDIRRCHPNRLVADAMSKKVITVTRESSLWEAKELLERYEIERLVVVDGNRPVGIVAKSQLYAELGKHVDALTGLDRAVFLQRKAAELLQEGKEIAVIFLDLDNFGTIDKKLGHVLGDEVLRRVAEVLKGLIEEGTDYLCRYAGDEFAVVTIRPFEEARKLAWQMVAALAEEKWPGGIKITGSVGVAGGRRRSSRDEGNESCTVSDLINMASLASTRAKREGKRVVVADEVEMRSKG</sequence>
<comment type="caution">
    <text evidence="4">The sequence shown here is derived from an EMBL/GenBank/DDBJ whole genome shotgun (WGS) entry which is preliminary data.</text>
</comment>
<evidence type="ECO:0000259" key="3">
    <source>
        <dbReference type="PROSITE" id="PS51371"/>
    </source>
</evidence>
<evidence type="ECO:0000256" key="1">
    <source>
        <dbReference type="PROSITE-ProRule" id="PRU00703"/>
    </source>
</evidence>
<dbReference type="Pfam" id="PF00571">
    <property type="entry name" value="CBS"/>
    <property type="match status" value="2"/>
</dbReference>
<dbReference type="PANTHER" id="PTHR45138">
    <property type="entry name" value="REGULATORY COMPONENTS OF SENSORY TRANSDUCTION SYSTEM"/>
    <property type="match status" value="1"/>
</dbReference>
<dbReference type="InterPro" id="IPR029787">
    <property type="entry name" value="Nucleotide_cyclase"/>
</dbReference>
<dbReference type="Pfam" id="PF00990">
    <property type="entry name" value="GGDEF"/>
    <property type="match status" value="1"/>
</dbReference>
<keyword evidence="5" id="KW-1185">Reference proteome</keyword>
<dbReference type="PROSITE" id="PS51371">
    <property type="entry name" value="CBS"/>
    <property type="match status" value="2"/>
</dbReference>
<dbReference type="OrthoDB" id="12905at2"/>
<dbReference type="InterPro" id="IPR046342">
    <property type="entry name" value="CBS_dom_sf"/>
</dbReference>
<proteinExistence type="predicted"/>
<name>A0A1Z5HPY6_9FIRM</name>
<reference evidence="5" key="1">
    <citation type="journal article" date="2017" name="Appl. Environ. Microbiol.">
        <title>Genomic analysis of Calderihabitans maritimus KKC1, a thermophilic hydrogenogenic carboxydotrophic bacterium isolated from marine sediment.</title>
        <authorList>
            <person name="Omae K."/>
            <person name="Yoneda Y."/>
            <person name="Fukuyama Y."/>
            <person name="Yoshida T."/>
            <person name="Sako Y."/>
        </authorList>
    </citation>
    <scope>NUCLEOTIDE SEQUENCE [LARGE SCALE GENOMIC DNA]</scope>
    <source>
        <strain evidence="5">KKC1</strain>
    </source>
</reference>
<evidence type="ECO:0000259" key="2">
    <source>
        <dbReference type="PROSITE" id="PS50887"/>
    </source>
</evidence>
<organism evidence="4 5">
    <name type="scientific">Calderihabitans maritimus</name>
    <dbReference type="NCBI Taxonomy" id="1246530"/>
    <lineage>
        <taxon>Bacteria</taxon>
        <taxon>Bacillati</taxon>
        <taxon>Bacillota</taxon>
        <taxon>Clostridia</taxon>
        <taxon>Neomoorellales</taxon>
        <taxon>Calderihabitantaceae</taxon>
        <taxon>Calderihabitans</taxon>
    </lineage>
</organism>
<feature type="domain" description="CBS" evidence="3">
    <location>
        <begin position="66"/>
        <end position="122"/>
    </location>
</feature>